<dbReference type="InterPro" id="IPR000673">
    <property type="entry name" value="Sig_transdc_resp-reg_Me-estase"/>
</dbReference>
<dbReference type="GO" id="GO:0005737">
    <property type="term" value="C:cytoplasm"/>
    <property type="evidence" value="ECO:0007669"/>
    <property type="project" value="InterPro"/>
</dbReference>
<name>A0A9J7BVP5_9BACT</name>
<dbReference type="InterPro" id="IPR011247">
    <property type="entry name" value="Chemotax_prot-Glu_Me-esterase"/>
</dbReference>
<dbReference type="PANTHER" id="PTHR42872:SF6">
    <property type="entry name" value="PROTEIN-GLUTAMATE METHYLESTERASE_PROTEIN-GLUTAMINE GLUTAMINASE"/>
    <property type="match status" value="1"/>
</dbReference>
<keyword evidence="7" id="KW-1185">Reference proteome</keyword>
<dbReference type="Pfam" id="PF01339">
    <property type="entry name" value="CheB_methylest"/>
    <property type="match status" value="1"/>
</dbReference>
<evidence type="ECO:0000313" key="6">
    <source>
        <dbReference type="EMBL" id="UWZ86940.1"/>
    </source>
</evidence>
<dbReference type="RefSeq" id="WP_260796579.1">
    <property type="nucleotide sequence ID" value="NZ_CP093313.1"/>
</dbReference>
<evidence type="ECO:0000256" key="1">
    <source>
        <dbReference type="ARBA" id="ARBA00022801"/>
    </source>
</evidence>
<dbReference type="EMBL" id="CP093313">
    <property type="protein sequence ID" value="UWZ86940.1"/>
    <property type="molecule type" value="Genomic_DNA"/>
</dbReference>
<dbReference type="AlphaFoldDB" id="A0A9J7BVP5"/>
<dbReference type="PROSITE" id="PS50122">
    <property type="entry name" value="CHEB"/>
    <property type="match status" value="1"/>
</dbReference>
<feature type="active site" evidence="4">
    <location>
        <position position="131"/>
    </location>
</feature>
<dbReference type="GO" id="GO:0006935">
    <property type="term" value="P:chemotaxis"/>
    <property type="evidence" value="ECO:0007669"/>
    <property type="project" value="UniProtKB-UniRule"/>
</dbReference>
<dbReference type="Proteomes" id="UP001059380">
    <property type="component" value="Chromosome"/>
</dbReference>
<feature type="active site" evidence="4">
    <location>
        <position position="12"/>
    </location>
</feature>
<protein>
    <recommendedName>
        <fullName evidence="2">protein-glutamate methylesterase</fullName>
        <ecNumber evidence="2">3.1.1.61</ecNumber>
    </recommendedName>
</protein>
<dbReference type="GO" id="GO:0008984">
    <property type="term" value="F:protein-glutamate methylesterase activity"/>
    <property type="evidence" value="ECO:0007669"/>
    <property type="project" value="UniProtKB-EC"/>
</dbReference>
<keyword evidence="4" id="KW-0145">Chemotaxis</keyword>
<dbReference type="PIRSF" id="PIRSF036461">
    <property type="entry name" value="Chmtx_methlestr"/>
    <property type="match status" value="1"/>
</dbReference>
<evidence type="ECO:0000256" key="2">
    <source>
        <dbReference type="ARBA" id="ARBA00039140"/>
    </source>
</evidence>
<proteinExistence type="predicted"/>
<dbReference type="Gene3D" id="3.40.50.180">
    <property type="entry name" value="Methylesterase CheB, C-terminal domain"/>
    <property type="match status" value="1"/>
</dbReference>
<feature type="active site" evidence="4">
    <location>
        <position position="39"/>
    </location>
</feature>
<comment type="catalytic activity">
    <reaction evidence="3">
        <text>[protein]-L-glutamate 5-O-methyl ester + H2O = L-glutamyl-[protein] + methanol + H(+)</text>
        <dbReference type="Rhea" id="RHEA:23236"/>
        <dbReference type="Rhea" id="RHEA-COMP:10208"/>
        <dbReference type="Rhea" id="RHEA-COMP:10311"/>
        <dbReference type="ChEBI" id="CHEBI:15377"/>
        <dbReference type="ChEBI" id="CHEBI:15378"/>
        <dbReference type="ChEBI" id="CHEBI:17790"/>
        <dbReference type="ChEBI" id="CHEBI:29973"/>
        <dbReference type="ChEBI" id="CHEBI:82795"/>
        <dbReference type="EC" id="3.1.1.61"/>
    </reaction>
</comment>
<gene>
    <name evidence="6" type="ORF">MOP44_13550</name>
</gene>
<dbReference type="CDD" id="cd16433">
    <property type="entry name" value="CheB"/>
    <property type="match status" value="1"/>
</dbReference>
<organism evidence="6 7">
    <name type="scientific">Occallatibacter riparius</name>
    <dbReference type="NCBI Taxonomy" id="1002689"/>
    <lineage>
        <taxon>Bacteria</taxon>
        <taxon>Pseudomonadati</taxon>
        <taxon>Acidobacteriota</taxon>
        <taxon>Terriglobia</taxon>
        <taxon>Terriglobales</taxon>
        <taxon>Acidobacteriaceae</taxon>
        <taxon>Occallatibacter</taxon>
    </lineage>
</organism>
<evidence type="ECO:0000256" key="3">
    <source>
        <dbReference type="ARBA" id="ARBA00048267"/>
    </source>
</evidence>
<dbReference type="GO" id="GO:0000156">
    <property type="term" value="F:phosphorelay response regulator activity"/>
    <property type="evidence" value="ECO:0007669"/>
    <property type="project" value="InterPro"/>
</dbReference>
<accession>A0A9J7BVP5</accession>
<dbReference type="InterPro" id="IPR035909">
    <property type="entry name" value="CheB_C"/>
</dbReference>
<evidence type="ECO:0000313" key="7">
    <source>
        <dbReference type="Proteomes" id="UP001059380"/>
    </source>
</evidence>
<sequence length="312" mass="33901">MAARDIIVVGASAGGFEALQTLAAGLPADLKAAVFVTLHQSPHGEGILPLILNRAGALPTLHAEDGMLIEEGRIYVAPPDHHLMIRNGFLELGHGPKENLHRPCINVMFRSAAAAYRERVAGVVLTGLLDDGAAGLWEIQQHNGTTIVQDPEEAAYRSMPDSAIRGLNVQYIVRLGEIAPLLMRLAVEDEHAPVPAVPDPEPEPATQVCPECGGAMTMTRMSHLREFRCHTGHRFGLKSLIAEKITILERALTGALAQSEELTQLLRTAIQQGETEHGSDAAHTIERHLEQQDMLRHLLESGRDTSEILREA</sequence>
<dbReference type="PANTHER" id="PTHR42872">
    <property type="entry name" value="PROTEIN-GLUTAMATE METHYLESTERASE/PROTEIN-GLUTAMINE GLUTAMINASE"/>
    <property type="match status" value="1"/>
</dbReference>
<keyword evidence="1 4" id="KW-0378">Hydrolase</keyword>
<evidence type="ECO:0000256" key="4">
    <source>
        <dbReference type="PROSITE-ProRule" id="PRU00050"/>
    </source>
</evidence>
<dbReference type="SUPFAM" id="SSF52738">
    <property type="entry name" value="Methylesterase CheB, C-terminal domain"/>
    <property type="match status" value="1"/>
</dbReference>
<feature type="domain" description="CheB-type methylesterase" evidence="5">
    <location>
        <begin position="1"/>
        <end position="183"/>
    </location>
</feature>
<reference evidence="6" key="1">
    <citation type="submission" date="2021-04" db="EMBL/GenBank/DDBJ databases">
        <title>Phylogenetic analysis of Acidobacteriaceae.</title>
        <authorList>
            <person name="Qiu L."/>
            <person name="Zhang Q."/>
        </authorList>
    </citation>
    <scope>NUCLEOTIDE SEQUENCE</scope>
    <source>
        <strain evidence="6">DSM 25168</strain>
    </source>
</reference>
<dbReference type="EC" id="3.1.1.61" evidence="2"/>
<evidence type="ECO:0000259" key="5">
    <source>
        <dbReference type="PROSITE" id="PS50122"/>
    </source>
</evidence>
<dbReference type="KEGG" id="orp:MOP44_13550"/>